<dbReference type="InterPro" id="IPR036179">
    <property type="entry name" value="Ig-like_dom_sf"/>
</dbReference>
<dbReference type="EMBL" id="OD565109">
    <property type="protein sequence ID" value="CAD7440881.1"/>
    <property type="molecule type" value="Genomic_DNA"/>
</dbReference>
<evidence type="ECO:0000313" key="5">
    <source>
        <dbReference type="EMBL" id="CAD7440881.1"/>
    </source>
</evidence>
<keyword evidence="2" id="KW-0472">Membrane</keyword>
<proteinExistence type="predicted"/>
<feature type="domain" description="Ig-like" evidence="3">
    <location>
        <begin position="100"/>
        <end position="175"/>
    </location>
</feature>
<dbReference type="Pfam" id="PF13927">
    <property type="entry name" value="Ig_3"/>
    <property type="match status" value="1"/>
</dbReference>
<dbReference type="SUPFAM" id="SSF49265">
    <property type="entry name" value="Fibronectin type III"/>
    <property type="match status" value="1"/>
</dbReference>
<evidence type="ECO:0000259" key="4">
    <source>
        <dbReference type="PROSITE" id="PS50853"/>
    </source>
</evidence>
<accession>A0A7R9HYJ8</accession>
<feature type="region of interest" description="Disordered" evidence="1">
    <location>
        <begin position="337"/>
        <end position="398"/>
    </location>
</feature>
<dbReference type="CDD" id="cd00063">
    <property type="entry name" value="FN3"/>
    <property type="match status" value="1"/>
</dbReference>
<dbReference type="Gene3D" id="2.60.40.10">
    <property type="entry name" value="Immunoglobulins"/>
    <property type="match status" value="3"/>
</dbReference>
<dbReference type="PANTHER" id="PTHR23278:SF25">
    <property type="entry name" value="GH14967P"/>
    <property type="match status" value="1"/>
</dbReference>
<evidence type="ECO:0000259" key="3">
    <source>
        <dbReference type="PROSITE" id="PS50835"/>
    </source>
</evidence>
<reference evidence="5" key="1">
    <citation type="submission" date="2020-11" db="EMBL/GenBank/DDBJ databases">
        <authorList>
            <person name="Tran Van P."/>
        </authorList>
    </citation>
    <scope>NUCLEOTIDE SEQUENCE</scope>
</reference>
<dbReference type="AlphaFoldDB" id="A0A7R9HYJ8"/>
<evidence type="ECO:0000256" key="1">
    <source>
        <dbReference type="SAM" id="MobiDB-lite"/>
    </source>
</evidence>
<dbReference type="InterPro" id="IPR007110">
    <property type="entry name" value="Ig-like_dom"/>
</dbReference>
<keyword evidence="2" id="KW-1133">Transmembrane helix</keyword>
<feature type="domain" description="Fibronectin type-III" evidence="4">
    <location>
        <begin position="196"/>
        <end position="288"/>
    </location>
</feature>
<name>A0A7R9HYJ8_9NEOP</name>
<evidence type="ECO:0000256" key="2">
    <source>
        <dbReference type="SAM" id="Phobius"/>
    </source>
</evidence>
<evidence type="ECO:0008006" key="6">
    <source>
        <dbReference type="Google" id="ProtNLM"/>
    </source>
</evidence>
<protein>
    <recommendedName>
        <fullName evidence="6">Nephrin/kirre</fullName>
    </recommendedName>
</protein>
<keyword evidence="2" id="KW-0812">Transmembrane</keyword>
<dbReference type="InterPro" id="IPR003961">
    <property type="entry name" value="FN3_dom"/>
</dbReference>
<feature type="compositionally biased region" description="Gly residues" evidence="1">
    <location>
        <begin position="352"/>
        <end position="361"/>
    </location>
</feature>
<dbReference type="PROSITE" id="PS50835">
    <property type="entry name" value="IG_LIKE"/>
    <property type="match status" value="1"/>
</dbReference>
<dbReference type="SUPFAM" id="SSF48726">
    <property type="entry name" value="Immunoglobulin"/>
    <property type="match status" value="2"/>
</dbReference>
<dbReference type="PANTHER" id="PTHR23278">
    <property type="entry name" value="SIDESTEP PROTEIN"/>
    <property type="match status" value="1"/>
</dbReference>
<dbReference type="InterPro" id="IPR036116">
    <property type="entry name" value="FN3_sf"/>
</dbReference>
<gene>
    <name evidence="5" type="ORF">TBIB3V08_LOCUS3367</name>
</gene>
<organism evidence="5">
    <name type="scientific">Timema bartmani</name>
    <dbReference type="NCBI Taxonomy" id="61472"/>
    <lineage>
        <taxon>Eukaryota</taxon>
        <taxon>Metazoa</taxon>
        <taxon>Ecdysozoa</taxon>
        <taxon>Arthropoda</taxon>
        <taxon>Hexapoda</taxon>
        <taxon>Insecta</taxon>
        <taxon>Pterygota</taxon>
        <taxon>Neoptera</taxon>
        <taxon>Polyneoptera</taxon>
        <taxon>Phasmatodea</taxon>
        <taxon>Timematodea</taxon>
        <taxon>Timematoidea</taxon>
        <taxon>Timematidae</taxon>
        <taxon>Timema</taxon>
    </lineage>
</organism>
<sequence>MVALTSPKCSDHSVGIARLRADAMEGKSLNHNVGQGVIISNQSLVLQGVSRASAGNYTCVGYNTEGDGESSPFYLNVMCEFRGPDKMFWFGNRNAPTCKPNQTRVHGVAKQEKVNISCAVEANPSDVTFRWLFNNSAEQLDVQSAHIYLHGTSSIVSYTPITDLDYGTLLCWATNRIGSQRQPCVFHIIAAGRPDLVYNCTVSNISMNSFFIRCHEGFNGGLPQSFILEVRETHSHELRANLTASYPRFSVTGLEPGNQYLAYVFAFNMKGRSEPVALQASTLRLPEKQLTAEKERPRAGFRFTPMMSVLIGIVSALFIVAVVIVVVLRLQCSHNEDRRKRHKAAAAEARGTGSGGSGDKGGSSPINKLDPGGTESGDSDEKNPDIIPQPSTVDSDEHTDFLRKRQHISTIETISPSRSLLQSGLQGPGYTGYCTLRNGMPLQDLNSIGSKPKMVSVNVPVLALKEEKGNHTEMTGRSLSHNKESQREIPYLPRKIIPTPSSPPPQRRISETTEAMGSNFWWEVPLETLSEIPTQPSPKPTVEGGYPTGTCTLPRQHWPSYGGGVAGVRHHPSSAPLVGAVPMTGMCASYPHHSHPHVHHGTLSEVGVLGHSQKQPLIIASPPLPLSEDDQATAETPLMITKRESTV</sequence>
<dbReference type="InterPro" id="IPR013783">
    <property type="entry name" value="Ig-like_fold"/>
</dbReference>
<dbReference type="PROSITE" id="PS50853">
    <property type="entry name" value="FN3"/>
    <property type="match status" value="1"/>
</dbReference>
<feature type="transmembrane region" description="Helical" evidence="2">
    <location>
        <begin position="306"/>
        <end position="330"/>
    </location>
</feature>